<comment type="caution">
    <text evidence="1">The sequence shown here is derived from an EMBL/GenBank/DDBJ whole genome shotgun (WGS) entry which is preliminary data.</text>
</comment>
<proteinExistence type="predicted"/>
<gene>
    <name evidence="1" type="ORF">CHS0354_019577</name>
</gene>
<dbReference type="AlphaFoldDB" id="A0AAE0TFT5"/>
<evidence type="ECO:0000313" key="1">
    <source>
        <dbReference type="EMBL" id="KAK3609564.1"/>
    </source>
</evidence>
<reference evidence="1" key="2">
    <citation type="journal article" date="2021" name="Genome Biol. Evol.">
        <title>Developing a high-quality reference genome for a parasitic bivalve with doubly uniparental inheritance (Bivalvia: Unionida).</title>
        <authorList>
            <person name="Smith C.H."/>
        </authorList>
    </citation>
    <scope>NUCLEOTIDE SEQUENCE</scope>
    <source>
        <strain evidence="1">CHS0354</strain>
        <tissue evidence="1">Mantle</tissue>
    </source>
</reference>
<sequence>MDNNASHGEINAHAHLRNVAYASFPTNTETEGPTEKELSEMRAWEIKKIKQEHIQSYDHLQKQLEFYSLEKLFKGIIEPKSKFMQDYIMKYELGNPYIRDTEYKDFQLEINRICQCMTLIHREMNRILYEKSWKTTQGLQQFIEDMIAAYNAVHHYVEETYRRHKQELRWLGG</sequence>
<reference evidence="1" key="1">
    <citation type="journal article" date="2021" name="Genome Biol. Evol.">
        <title>A High-Quality Reference Genome for a Parasitic Bivalve with Doubly Uniparental Inheritance (Bivalvia: Unionida).</title>
        <authorList>
            <person name="Smith C.H."/>
        </authorList>
    </citation>
    <scope>NUCLEOTIDE SEQUENCE</scope>
    <source>
        <strain evidence="1">CHS0354</strain>
    </source>
</reference>
<protein>
    <submittedName>
        <fullName evidence="1">Uncharacterized protein</fullName>
    </submittedName>
</protein>
<keyword evidence="2" id="KW-1185">Reference proteome</keyword>
<reference evidence="1" key="3">
    <citation type="submission" date="2023-05" db="EMBL/GenBank/DDBJ databases">
        <authorList>
            <person name="Smith C.H."/>
        </authorList>
    </citation>
    <scope>NUCLEOTIDE SEQUENCE</scope>
    <source>
        <strain evidence="1">CHS0354</strain>
        <tissue evidence="1">Mantle</tissue>
    </source>
</reference>
<organism evidence="1 2">
    <name type="scientific">Potamilus streckersoni</name>
    <dbReference type="NCBI Taxonomy" id="2493646"/>
    <lineage>
        <taxon>Eukaryota</taxon>
        <taxon>Metazoa</taxon>
        <taxon>Spiralia</taxon>
        <taxon>Lophotrochozoa</taxon>
        <taxon>Mollusca</taxon>
        <taxon>Bivalvia</taxon>
        <taxon>Autobranchia</taxon>
        <taxon>Heteroconchia</taxon>
        <taxon>Palaeoheterodonta</taxon>
        <taxon>Unionida</taxon>
        <taxon>Unionoidea</taxon>
        <taxon>Unionidae</taxon>
        <taxon>Ambleminae</taxon>
        <taxon>Lampsilini</taxon>
        <taxon>Potamilus</taxon>
    </lineage>
</organism>
<dbReference type="EMBL" id="JAEAOA010001197">
    <property type="protein sequence ID" value="KAK3609564.1"/>
    <property type="molecule type" value="Genomic_DNA"/>
</dbReference>
<accession>A0AAE0TFT5</accession>
<name>A0AAE0TFT5_9BIVA</name>
<dbReference type="Proteomes" id="UP001195483">
    <property type="component" value="Unassembled WGS sequence"/>
</dbReference>
<evidence type="ECO:0000313" key="2">
    <source>
        <dbReference type="Proteomes" id="UP001195483"/>
    </source>
</evidence>